<dbReference type="InterPro" id="IPR025693">
    <property type="entry name" value="Gly-zipper_OmpA-like_dom"/>
</dbReference>
<keyword evidence="4" id="KW-1185">Reference proteome</keyword>
<dbReference type="KEGG" id="pef:A7E78_02540"/>
<protein>
    <recommendedName>
        <fullName evidence="2">Glycine-zipper-containing OmpA-like membrane domain-containing protein</fullName>
    </recommendedName>
</protein>
<accession>A0A1L3GLM6</accession>
<name>A0A1L3GLM6_9BACT</name>
<evidence type="ECO:0000256" key="1">
    <source>
        <dbReference type="SAM" id="MobiDB-lite"/>
    </source>
</evidence>
<evidence type="ECO:0000313" key="4">
    <source>
        <dbReference type="Proteomes" id="UP000182517"/>
    </source>
</evidence>
<evidence type="ECO:0000313" key="3">
    <source>
        <dbReference type="EMBL" id="APG26824.1"/>
    </source>
</evidence>
<dbReference type="AlphaFoldDB" id="A0A1L3GLM6"/>
<gene>
    <name evidence="3" type="ORF">A7E78_02540</name>
</gene>
<dbReference type="OrthoDB" id="8565211at2"/>
<dbReference type="RefSeq" id="WP_072282785.1">
    <property type="nucleotide sequence ID" value="NZ_CP015519.1"/>
</dbReference>
<dbReference type="EMBL" id="CP015519">
    <property type="protein sequence ID" value="APG26824.1"/>
    <property type="molecule type" value="Genomic_DNA"/>
</dbReference>
<feature type="compositionally biased region" description="Pro residues" evidence="1">
    <location>
        <begin position="69"/>
        <end position="80"/>
    </location>
</feature>
<dbReference type="Proteomes" id="UP000182517">
    <property type="component" value="Chromosome"/>
</dbReference>
<feature type="region of interest" description="Disordered" evidence="1">
    <location>
        <begin position="64"/>
        <end position="87"/>
    </location>
</feature>
<proteinExistence type="predicted"/>
<dbReference type="STRING" id="1842532.A7E78_02540"/>
<sequence length="166" mass="17412">MKIAGRTWWVVAFGVAVAVLIGTGGALTPMCRAQEPIVYPSQGQAPDQVEKDKYDCYQWARQQTGFDPMQPPTAQTPPPQQKGGALKGAAGGALLGAAVGAIAGDTGTGAAIGAASGGIIGGARRRQSSQQQEQWAQQQQASYEQQRGQYNRAWGACMEGKGYTVR</sequence>
<organism evidence="3 4">
    <name type="scientific">Syntrophotalea acetylenivorans</name>
    <dbReference type="NCBI Taxonomy" id="1842532"/>
    <lineage>
        <taxon>Bacteria</taxon>
        <taxon>Pseudomonadati</taxon>
        <taxon>Thermodesulfobacteriota</taxon>
        <taxon>Desulfuromonadia</taxon>
        <taxon>Desulfuromonadales</taxon>
        <taxon>Syntrophotaleaceae</taxon>
        <taxon>Syntrophotalea</taxon>
    </lineage>
</organism>
<dbReference type="Pfam" id="PF13436">
    <property type="entry name" value="Gly-zipper_OmpA"/>
    <property type="match status" value="1"/>
</dbReference>
<reference evidence="3 4" key="1">
    <citation type="journal article" date="2017" name="Genome Announc.">
        <title>Complete Genome Sequences of Two Acetylene-Fermenting Pelobacter acetylenicus Strains.</title>
        <authorList>
            <person name="Sutton J.M."/>
            <person name="Baesman S.M."/>
            <person name="Fierst J.L."/>
            <person name="Poret-Peterson A.T."/>
            <person name="Oremland R.S."/>
            <person name="Dunlap D.S."/>
            <person name="Akob D.M."/>
        </authorList>
    </citation>
    <scope>NUCLEOTIDE SEQUENCE [LARGE SCALE GENOMIC DNA]</scope>
    <source>
        <strain evidence="3 4">SFB93</strain>
    </source>
</reference>
<evidence type="ECO:0000259" key="2">
    <source>
        <dbReference type="Pfam" id="PF13436"/>
    </source>
</evidence>
<feature type="domain" description="Glycine-zipper-containing OmpA-like membrane" evidence="2">
    <location>
        <begin position="84"/>
        <end position="124"/>
    </location>
</feature>